<feature type="signal peptide" evidence="11">
    <location>
        <begin position="1"/>
        <end position="22"/>
    </location>
</feature>
<gene>
    <name evidence="13" type="ORF">AGOR_G00198390</name>
</gene>
<accession>A0A8T3CSC5</accession>
<evidence type="ECO:0000256" key="7">
    <source>
        <dbReference type="ARBA" id="ARBA00023170"/>
    </source>
</evidence>
<dbReference type="PANTHER" id="PTHR23037:SF22">
    <property type="entry name" value="CYTOKINE RECEPTOR COMMON SUBUNIT BETA"/>
    <property type="match status" value="1"/>
</dbReference>
<evidence type="ECO:0000313" key="14">
    <source>
        <dbReference type="Proteomes" id="UP000829720"/>
    </source>
</evidence>
<dbReference type="PANTHER" id="PTHR23037">
    <property type="entry name" value="CYTOKINE RECEPTOR"/>
    <property type="match status" value="1"/>
</dbReference>
<dbReference type="CDD" id="cd00063">
    <property type="entry name" value="FN3"/>
    <property type="match status" value="2"/>
</dbReference>
<keyword evidence="4 10" id="KW-1133">Transmembrane helix</keyword>
<evidence type="ECO:0000256" key="10">
    <source>
        <dbReference type="SAM" id="Phobius"/>
    </source>
</evidence>
<protein>
    <recommendedName>
        <fullName evidence="12">Fibronectin type-III domain-containing protein</fullName>
    </recommendedName>
</protein>
<feature type="domain" description="Fibronectin type-III" evidence="12">
    <location>
        <begin position="139"/>
        <end position="234"/>
    </location>
</feature>
<dbReference type="AlphaFoldDB" id="A0A8T3CSC5"/>
<name>A0A8T3CSC5_9TELE</name>
<dbReference type="PROSITE" id="PS50853">
    <property type="entry name" value="FN3"/>
    <property type="match status" value="2"/>
</dbReference>
<dbReference type="Pfam" id="PF21460">
    <property type="entry name" value="IL3Rb_N"/>
    <property type="match status" value="1"/>
</dbReference>
<dbReference type="InterPro" id="IPR048668">
    <property type="entry name" value="IL3RB_N"/>
</dbReference>
<evidence type="ECO:0000256" key="9">
    <source>
        <dbReference type="SAM" id="MobiDB-lite"/>
    </source>
</evidence>
<evidence type="ECO:0000256" key="2">
    <source>
        <dbReference type="ARBA" id="ARBA00022692"/>
    </source>
</evidence>
<dbReference type="SMART" id="SM00060">
    <property type="entry name" value="FN3"/>
    <property type="match status" value="2"/>
</dbReference>
<dbReference type="Gene3D" id="2.60.40.10">
    <property type="entry name" value="Immunoglobulins"/>
    <property type="match status" value="4"/>
</dbReference>
<keyword evidence="5 10" id="KW-0472">Membrane</keyword>
<evidence type="ECO:0000259" key="12">
    <source>
        <dbReference type="PROSITE" id="PS50853"/>
    </source>
</evidence>
<evidence type="ECO:0000256" key="8">
    <source>
        <dbReference type="ARBA" id="ARBA00023180"/>
    </source>
</evidence>
<dbReference type="InterPro" id="IPR003961">
    <property type="entry name" value="FN3_dom"/>
</dbReference>
<dbReference type="SUPFAM" id="SSF49265">
    <property type="entry name" value="Fibronectin type III"/>
    <property type="match status" value="4"/>
</dbReference>
<evidence type="ECO:0000256" key="3">
    <source>
        <dbReference type="ARBA" id="ARBA00022729"/>
    </source>
</evidence>
<feature type="transmembrane region" description="Helical" evidence="10">
    <location>
        <begin position="444"/>
        <end position="464"/>
    </location>
</feature>
<proteinExistence type="predicted"/>
<comment type="subcellular location">
    <subcellularLocation>
        <location evidence="1">Membrane</location>
        <topology evidence="1">Single-pass type I membrane protein</topology>
    </subcellularLocation>
</comment>
<dbReference type="EMBL" id="JAERUA010000019">
    <property type="protein sequence ID" value="KAI1886690.1"/>
    <property type="molecule type" value="Genomic_DNA"/>
</dbReference>
<organism evidence="13 14">
    <name type="scientific">Albula goreensis</name>
    <dbReference type="NCBI Taxonomy" id="1534307"/>
    <lineage>
        <taxon>Eukaryota</taxon>
        <taxon>Metazoa</taxon>
        <taxon>Chordata</taxon>
        <taxon>Craniata</taxon>
        <taxon>Vertebrata</taxon>
        <taxon>Euteleostomi</taxon>
        <taxon>Actinopterygii</taxon>
        <taxon>Neopterygii</taxon>
        <taxon>Teleostei</taxon>
        <taxon>Albuliformes</taxon>
        <taxon>Albulidae</taxon>
        <taxon>Albula</taxon>
    </lineage>
</organism>
<dbReference type="InterPro" id="IPR013783">
    <property type="entry name" value="Ig-like_fold"/>
</dbReference>
<evidence type="ECO:0000256" key="11">
    <source>
        <dbReference type="SAM" id="SignalP"/>
    </source>
</evidence>
<reference evidence="13" key="1">
    <citation type="submission" date="2021-01" db="EMBL/GenBank/DDBJ databases">
        <authorList>
            <person name="Zahm M."/>
            <person name="Roques C."/>
            <person name="Cabau C."/>
            <person name="Klopp C."/>
            <person name="Donnadieu C."/>
            <person name="Jouanno E."/>
            <person name="Lampietro C."/>
            <person name="Louis A."/>
            <person name="Herpin A."/>
            <person name="Echchiki A."/>
            <person name="Berthelot C."/>
            <person name="Parey E."/>
            <person name="Roest-Crollius H."/>
            <person name="Braasch I."/>
            <person name="Postlethwait J."/>
            <person name="Bobe J."/>
            <person name="Montfort J."/>
            <person name="Bouchez O."/>
            <person name="Begum T."/>
            <person name="Mejri S."/>
            <person name="Adams A."/>
            <person name="Chen W.-J."/>
            <person name="Guiguen Y."/>
        </authorList>
    </citation>
    <scope>NUCLEOTIDE SEQUENCE</scope>
    <source>
        <tissue evidence="13">Blood</tissue>
    </source>
</reference>
<keyword evidence="8" id="KW-0325">Glycoprotein</keyword>
<keyword evidence="14" id="KW-1185">Reference proteome</keyword>
<dbReference type="Proteomes" id="UP000829720">
    <property type="component" value="Unassembled WGS sequence"/>
</dbReference>
<dbReference type="GO" id="GO:0004896">
    <property type="term" value="F:cytokine receptor activity"/>
    <property type="evidence" value="ECO:0007669"/>
    <property type="project" value="TreeGrafter"/>
</dbReference>
<evidence type="ECO:0000256" key="4">
    <source>
        <dbReference type="ARBA" id="ARBA00022989"/>
    </source>
</evidence>
<dbReference type="InterPro" id="IPR036116">
    <property type="entry name" value="FN3_sf"/>
</dbReference>
<keyword evidence="7" id="KW-0675">Receptor</keyword>
<comment type="caution">
    <text evidence="13">The sequence shown here is derived from an EMBL/GenBank/DDBJ whole genome shotgun (WGS) entry which is preliminary data.</text>
</comment>
<evidence type="ECO:0000313" key="13">
    <source>
        <dbReference type="EMBL" id="KAI1886690.1"/>
    </source>
</evidence>
<evidence type="ECO:0000256" key="1">
    <source>
        <dbReference type="ARBA" id="ARBA00004479"/>
    </source>
</evidence>
<feature type="domain" description="Fibronectin type-III" evidence="12">
    <location>
        <begin position="335"/>
        <end position="437"/>
    </location>
</feature>
<dbReference type="GO" id="GO:0009897">
    <property type="term" value="C:external side of plasma membrane"/>
    <property type="evidence" value="ECO:0007669"/>
    <property type="project" value="TreeGrafter"/>
</dbReference>
<evidence type="ECO:0000256" key="6">
    <source>
        <dbReference type="ARBA" id="ARBA00023157"/>
    </source>
</evidence>
<sequence>MCREKMLFLWALCVCLPPPLASEPQPCPTSARNFSSVLDSLECFNDYSSHIRCSWRESAEMHSQGPLSLFHLDEEENSESQCLPYRTHVPLPGGLLAVHCQYNTTDFRIFVKNLFFFKTPHSTRLSKTIPLAQLVRVRPPHSLSQRPVEGGGTELHWQSSYPPSSPLYPTLNYQLNYRQRGQDWMVQRVKGKDFQFKPGTLVSGCWYEARVRSRGGKGQWSEWSPLMEWKTEEAPLPGPYNLQCVFDGEAAVTCSWEVKTDLAQFISYNLSYRTSRTAPVQWCCAGPPVSVDPSVCGLAALRFSCSFLVSHLEQLQVDLTPSYNPIEFWACKNIRPNPPAPMNVQEKGENWVLSWNAPKSPRPKIFFQVRYWRKGVPDEVTDHNTTVGAQSHFLHRSALQASTEYVARVRAVVSTEGMYSGHPSDWTEPVHWTTHKAPWSISTILYLVIGVCVALLCLLLYRAFPACRRKVKVWDMSVPSPWKSKVMEEMMKKSKSDCLAHQKETERAAVSQIQVLERFWPAPCSPLLSKECGQPMWLTATEEDEAYKRVSGQAWSSTTSLRRMSDGQLHRDASCLSLTEPYIMCPACSRPQSGVAVDQACGEDSDGASTPPSPTPQEAPLECGGEYMPLPLAKFSLSQDTSQKWLKAELEVQDAHHLLLGPPESGTVLQSVLEPLSVDSCSYAPLPQRAHSGLNCCLFPKLGTTNKGAAAPCLTPAEYTSEEQAGKSNGTLKDMDITQDHIFFKPSHA</sequence>
<dbReference type="OrthoDB" id="8906725at2759"/>
<keyword evidence="2 10" id="KW-0812">Transmembrane</keyword>
<feature type="chain" id="PRO_5035794472" description="Fibronectin type-III domain-containing protein" evidence="11">
    <location>
        <begin position="23"/>
        <end position="749"/>
    </location>
</feature>
<evidence type="ECO:0000256" key="5">
    <source>
        <dbReference type="ARBA" id="ARBA00023136"/>
    </source>
</evidence>
<keyword evidence="6" id="KW-1015">Disulfide bond</keyword>
<feature type="region of interest" description="Disordered" evidence="9">
    <location>
        <begin position="598"/>
        <end position="621"/>
    </location>
</feature>
<keyword evidence="3 11" id="KW-0732">Signal</keyword>
<dbReference type="GO" id="GO:0016064">
    <property type="term" value="P:immunoglobulin mediated immune response"/>
    <property type="evidence" value="ECO:0007669"/>
    <property type="project" value="TreeGrafter"/>
</dbReference>